<evidence type="ECO:0000313" key="2">
    <source>
        <dbReference type="EMBL" id="KAE8720232.1"/>
    </source>
</evidence>
<proteinExistence type="predicted"/>
<name>A0A6A3BZ08_HIBSY</name>
<accession>A0A6A3BZ08</accession>
<feature type="region of interest" description="Disordered" evidence="1">
    <location>
        <begin position="35"/>
        <end position="55"/>
    </location>
</feature>
<evidence type="ECO:0000256" key="1">
    <source>
        <dbReference type="SAM" id="MobiDB-lite"/>
    </source>
</evidence>
<protein>
    <submittedName>
        <fullName evidence="2">Membrane trafficking VPS53 family protein isoform 1</fullName>
    </submittedName>
</protein>
<reference evidence="2" key="1">
    <citation type="submission" date="2019-09" db="EMBL/GenBank/DDBJ databases">
        <title>Draft genome information of white flower Hibiscus syriacus.</title>
        <authorList>
            <person name="Kim Y.-M."/>
        </authorList>
    </citation>
    <scope>NUCLEOTIDE SEQUENCE [LARGE SCALE GENOMIC DNA]</scope>
    <source>
        <strain evidence="2">YM2019G1</strain>
        <tissue evidence="2">Leaf</tissue>
    </source>
</reference>
<dbReference type="EMBL" id="VEPZ02000764">
    <property type="protein sequence ID" value="KAE8720232.1"/>
    <property type="molecule type" value="Genomic_DNA"/>
</dbReference>
<dbReference type="AlphaFoldDB" id="A0A6A3BZ08"/>
<feature type="compositionally biased region" description="Basic residues" evidence="1">
    <location>
        <begin position="41"/>
        <end position="52"/>
    </location>
</feature>
<comment type="caution">
    <text evidence="2">The sequence shown here is derived from an EMBL/GenBank/DDBJ whole genome shotgun (WGS) entry which is preliminary data.</text>
</comment>
<organism evidence="2">
    <name type="scientific">Hibiscus syriacus</name>
    <name type="common">Rose of Sharon</name>
    <dbReference type="NCBI Taxonomy" id="106335"/>
    <lineage>
        <taxon>Eukaryota</taxon>
        <taxon>Viridiplantae</taxon>
        <taxon>Streptophyta</taxon>
        <taxon>Embryophyta</taxon>
        <taxon>Tracheophyta</taxon>
        <taxon>Spermatophyta</taxon>
        <taxon>Magnoliopsida</taxon>
        <taxon>eudicotyledons</taxon>
        <taxon>Gunneridae</taxon>
        <taxon>Pentapetalae</taxon>
        <taxon>rosids</taxon>
        <taxon>malvids</taxon>
        <taxon>Malvales</taxon>
        <taxon>Malvaceae</taxon>
        <taxon>Malvoideae</taxon>
        <taxon>Hibiscus</taxon>
    </lineage>
</organism>
<sequence length="128" mass="14533">MGVGLGPSFVPLDVHSPQFPRQDCHRARSWYRPPWLDSSSARRHPSSTHRRLTAPPWTLKQRTQVWGATEMRPYTGECLDELRAQGFQVVEVETSQLSDDEDGNTTFAIFQIKPPVAQNSESPTIPQF</sequence>
<gene>
    <name evidence="2" type="ORF">F3Y22_tig00021708pilonHSYRG00022</name>
</gene>